<dbReference type="AlphaFoldDB" id="A0A8H7D7C4"/>
<keyword evidence="2" id="KW-1133">Transmembrane helix</keyword>
<gene>
    <name evidence="4" type="ORF">MSAN_01067900</name>
</gene>
<evidence type="ECO:0000313" key="4">
    <source>
        <dbReference type="EMBL" id="KAF7364090.1"/>
    </source>
</evidence>
<feature type="region of interest" description="Disordered" evidence="1">
    <location>
        <begin position="244"/>
        <end position="265"/>
    </location>
</feature>
<keyword evidence="2" id="KW-0812">Transmembrane</keyword>
<protein>
    <recommendedName>
        <fullName evidence="3">DUF6534 domain-containing protein</fullName>
    </recommendedName>
</protein>
<name>A0A8H7D7C4_9AGAR</name>
<feature type="transmembrane region" description="Helical" evidence="2">
    <location>
        <begin position="59"/>
        <end position="86"/>
    </location>
</feature>
<feature type="region of interest" description="Disordered" evidence="1">
    <location>
        <begin position="198"/>
        <end position="227"/>
    </location>
</feature>
<dbReference type="PANTHER" id="PTHR40465:SF1">
    <property type="entry name" value="DUF6534 DOMAIN-CONTAINING PROTEIN"/>
    <property type="match status" value="1"/>
</dbReference>
<organism evidence="4 5">
    <name type="scientific">Mycena sanguinolenta</name>
    <dbReference type="NCBI Taxonomy" id="230812"/>
    <lineage>
        <taxon>Eukaryota</taxon>
        <taxon>Fungi</taxon>
        <taxon>Dikarya</taxon>
        <taxon>Basidiomycota</taxon>
        <taxon>Agaricomycotina</taxon>
        <taxon>Agaricomycetes</taxon>
        <taxon>Agaricomycetidae</taxon>
        <taxon>Agaricales</taxon>
        <taxon>Marasmiineae</taxon>
        <taxon>Mycenaceae</taxon>
        <taxon>Mycena</taxon>
    </lineage>
</organism>
<feature type="transmembrane region" description="Helical" evidence="2">
    <location>
        <begin position="141"/>
        <end position="161"/>
    </location>
</feature>
<keyword evidence="5" id="KW-1185">Reference proteome</keyword>
<feature type="domain" description="DUF6534" evidence="3">
    <location>
        <begin position="106"/>
        <end position="191"/>
    </location>
</feature>
<feature type="compositionally biased region" description="Polar residues" evidence="1">
    <location>
        <begin position="198"/>
        <end position="207"/>
    </location>
</feature>
<dbReference type="Proteomes" id="UP000623467">
    <property type="component" value="Unassembled WGS sequence"/>
</dbReference>
<dbReference type="EMBL" id="JACAZH010000007">
    <property type="protein sequence ID" value="KAF7364090.1"/>
    <property type="molecule type" value="Genomic_DNA"/>
</dbReference>
<evidence type="ECO:0000256" key="1">
    <source>
        <dbReference type="SAM" id="MobiDB-lite"/>
    </source>
</evidence>
<reference evidence="4" key="1">
    <citation type="submission" date="2020-05" db="EMBL/GenBank/DDBJ databases">
        <title>Mycena genomes resolve the evolution of fungal bioluminescence.</title>
        <authorList>
            <person name="Tsai I.J."/>
        </authorList>
    </citation>
    <scope>NUCLEOTIDE SEQUENCE</scope>
    <source>
        <strain evidence="4">160909Yilan</strain>
    </source>
</reference>
<feature type="compositionally biased region" description="Basic and acidic residues" evidence="1">
    <location>
        <begin position="209"/>
        <end position="221"/>
    </location>
</feature>
<proteinExistence type="predicted"/>
<feature type="transmembrane region" description="Helical" evidence="2">
    <location>
        <begin position="167"/>
        <end position="187"/>
    </location>
</feature>
<dbReference type="InterPro" id="IPR045339">
    <property type="entry name" value="DUF6534"/>
</dbReference>
<accession>A0A8H7D7C4</accession>
<evidence type="ECO:0000259" key="3">
    <source>
        <dbReference type="Pfam" id="PF20152"/>
    </source>
</evidence>
<feature type="transmembrane region" description="Helical" evidence="2">
    <location>
        <begin position="26"/>
        <end position="47"/>
    </location>
</feature>
<comment type="caution">
    <text evidence="4">The sequence shown here is derived from an EMBL/GenBank/DDBJ whole genome shotgun (WGS) entry which is preliminary data.</text>
</comment>
<sequence length="265" mass="29491">MIANYASVYLYTITHWGDLEYLQNQYWFDPLFVFTTSVVAALAQTFLATRYWLLTKNKFITFILVFFIMVAAGGALASGAIIVIFPQYKDRRKVTIPATTWLLMEAVTDISIASALVLELRKLKSPIKKNRSLVNRLIAQTIQTGTAGATIALAVLVAYLANKESNVTTAIAYCIGRVYCITMFANLNNRKIGETWSGSLRSSNVNPETRCERGNQERSDGSDEYSGIPVFPTALVYIDTPEEFSRGSFKTNPKQGCPDDPPPKQ</sequence>
<evidence type="ECO:0000313" key="5">
    <source>
        <dbReference type="Proteomes" id="UP000623467"/>
    </source>
</evidence>
<dbReference type="PANTHER" id="PTHR40465">
    <property type="entry name" value="CHROMOSOME 1, WHOLE GENOME SHOTGUN SEQUENCE"/>
    <property type="match status" value="1"/>
</dbReference>
<keyword evidence="2" id="KW-0472">Membrane</keyword>
<dbReference type="OrthoDB" id="2936034at2759"/>
<evidence type="ECO:0000256" key="2">
    <source>
        <dbReference type="SAM" id="Phobius"/>
    </source>
</evidence>
<feature type="transmembrane region" description="Helical" evidence="2">
    <location>
        <begin position="98"/>
        <end position="120"/>
    </location>
</feature>
<dbReference type="Pfam" id="PF20152">
    <property type="entry name" value="DUF6534"/>
    <property type="match status" value="1"/>
</dbReference>